<name>A0A545VWS0_9HYPO</name>
<evidence type="ECO:0000313" key="2">
    <source>
        <dbReference type="EMBL" id="TQV94286.1"/>
    </source>
</evidence>
<dbReference type="EMBL" id="SPUK01000010">
    <property type="protein sequence ID" value="TQV94286.1"/>
    <property type="molecule type" value="Genomic_DNA"/>
</dbReference>
<feature type="region of interest" description="Disordered" evidence="1">
    <location>
        <begin position="601"/>
        <end position="651"/>
    </location>
</feature>
<feature type="compositionally biased region" description="Basic and acidic residues" evidence="1">
    <location>
        <begin position="856"/>
        <end position="865"/>
    </location>
</feature>
<feature type="region of interest" description="Disordered" evidence="1">
    <location>
        <begin position="1152"/>
        <end position="1176"/>
    </location>
</feature>
<reference evidence="2 3" key="1">
    <citation type="journal article" date="2019" name="Appl. Microbiol. Biotechnol.">
        <title>Genome sequence of Isaria javanica and comparative genome analysis insights into family S53 peptidase evolution in fungal entomopathogens.</title>
        <authorList>
            <person name="Lin R."/>
            <person name="Zhang X."/>
            <person name="Xin B."/>
            <person name="Zou M."/>
            <person name="Gao Y."/>
            <person name="Qin F."/>
            <person name="Hu Q."/>
            <person name="Xie B."/>
            <person name="Cheng X."/>
        </authorList>
    </citation>
    <scope>NUCLEOTIDE SEQUENCE [LARGE SCALE GENOMIC DNA]</scope>
    <source>
        <strain evidence="2 3">IJ1G</strain>
    </source>
</reference>
<feature type="compositionally biased region" description="Polar residues" evidence="1">
    <location>
        <begin position="868"/>
        <end position="881"/>
    </location>
</feature>
<dbReference type="OrthoDB" id="4870814at2759"/>
<feature type="compositionally biased region" description="Low complexity" evidence="1">
    <location>
        <begin position="494"/>
        <end position="505"/>
    </location>
</feature>
<keyword evidence="3" id="KW-1185">Reference proteome</keyword>
<feature type="compositionally biased region" description="Basic and acidic residues" evidence="1">
    <location>
        <begin position="927"/>
        <end position="937"/>
    </location>
</feature>
<comment type="caution">
    <text evidence="2">The sequence shown here is derived from an EMBL/GenBank/DDBJ whole genome shotgun (WGS) entry which is preliminary data.</text>
</comment>
<evidence type="ECO:0008006" key="4">
    <source>
        <dbReference type="Google" id="ProtNLM"/>
    </source>
</evidence>
<dbReference type="Proteomes" id="UP000315783">
    <property type="component" value="Unassembled WGS sequence"/>
</dbReference>
<feature type="compositionally biased region" description="Low complexity" evidence="1">
    <location>
        <begin position="524"/>
        <end position="534"/>
    </location>
</feature>
<feature type="region of interest" description="Disordered" evidence="1">
    <location>
        <begin position="898"/>
        <end position="939"/>
    </location>
</feature>
<feature type="region of interest" description="Disordered" evidence="1">
    <location>
        <begin position="671"/>
        <end position="724"/>
    </location>
</feature>
<evidence type="ECO:0000313" key="3">
    <source>
        <dbReference type="Proteomes" id="UP000315783"/>
    </source>
</evidence>
<feature type="region of interest" description="Disordered" evidence="1">
    <location>
        <begin position="963"/>
        <end position="1023"/>
    </location>
</feature>
<sequence length="1176" mass="131128">MASKIQEDLEFVALMEQRRRRQANEWAEVQRLSMDLSIQRCQTELGIIDPSICADIAREILDAEEDERLQMASTNIYAREVRRLTITDGQPIPGKTVDPTGRRRDMRSEFIRSSVELSASQQRRQKRLQRFINLSRVEATRVDGRQRGLMLLNDIGRMRAAKSAFDGVGHLIPCGATMIRVGEAKDYLTIHNLDYPRGCNNEDLAANFRDVKLKGQNIAIRTLKNAHGFFYGEMMRDPKEFSWSRPEPDVLMDNQEVKNQPVSERFRQFAFDASCGKGYTFAVQSHEENGEFHGIASYNNISNVSPNQFFGTRHLSEERCRMVDFNFQIMSGKLPMERAIEVGTLLIEHARYYFGAQLFRSECSPLNTQYIDIMNAMGLGRFHAVEPASYNSTLAAATWKFDLWAWKGVEQDLNFSNKWFIPSTTAMQEDPDPVRRPVHPEPEEPLPKLAVVHAMPTAYEDPAAFESMRESARPFLYPHPASTQVPQHRESLERYSSSESTLSRTAVSTEAEAEAERFPVLRYSGPSRSPSSGPTCQARRHTSGSSRSLESILCDPSTAFNTRNNEQTVDGTEQNEVGVWKGCTDMKALSEEAAMRVMLPPKLPKTSIMPDRQHCSSESSVSADPSDFTAESMDLNSESSTPPASSPPLGQLAIGSTAELLVYRTSEWETANLPSNGGLNANLWPSTEPRPTTAVQCTASSRLTDESQPTSEQLSNQSSPGREDTLNTIALNTRKMTRPVSVSWDTQPKRLSILPKSLTPHGTYRHDLRQLQTPAVHNDQNQPVGAMLAAHNSQTAHLTRIPDSNKTPTSFRPYTDRCIGDMKSQIETTSTQSITTTTAPIRSAPLQDPVPARGSLRQEELRRATDSAAYSQSHAGQSAARTPNIPYLLHAAADQSRMSSSFPRLSPRIVPESSPLQQAAHLGQAKPETRPKPDHPQIMRQQNPEHYNLAVYNYVEFVEESRTVSGDKPSPNKRLTNHFRPQDTSLRSQVGRLSPGRKGSARGITKPQPKLPKISRPSSRRSCQIARNKSVLTTLIKQPVQSQQTSTCLVSRPSNGREKGFTQFSISNSIYNLPEAVRLIAAQPPTIPDSLPKKVALVPDPQTASMSKLVLGKNAPSDMFPAANASVTSLETLARRISPQHPTHMQINGEGVLIPRSTSHRESKSKDESKCRPWQL</sequence>
<feature type="compositionally biased region" description="Low complexity" evidence="1">
    <location>
        <begin position="616"/>
        <end position="626"/>
    </location>
</feature>
<feature type="compositionally biased region" description="Low complexity" evidence="1">
    <location>
        <begin position="825"/>
        <end position="838"/>
    </location>
</feature>
<feature type="compositionally biased region" description="Basic and acidic residues" evidence="1">
    <location>
        <begin position="1159"/>
        <end position="1176"/>
    </location>
</feature>
<evidence type="ECO:0000256" key="1">
    <source>
        <dbReference type="SAM" id="MobiDB-lite"/>
    </source>
</evidence>
<proteinExistence type="predicted"/>
<protein>
    <recommendedName>
        <fullName evidence="4">Acyl-CoA N-acyltransferase</fullName>
    </recommendedName>
</protein>
<feature type="compositionally biased region" description="Polar residues" evidence="1">
    <location>
        <begin position="558"/>
        <end position="575"/>
    </location>
</feature>
<gene>
    <name evidence="2" type="ORF">IF1G_07165</name>
</gene>
<dbReference type="AlphaFoldDB" id="A0A545VWS0"/>
<feature type="region of interest" description="Disordered" evidence="1">
    <location>
        <begin position="824"/>
        <end position="882"/>
    </location>
</feature>
<accession>A0A545VWS0</accession>
<organism evidence="2 3">
    <name type="scientific">Cordyceps javanica</name>
    <dbReference type="NCBI Taxonomy" id="43265"/>
    <lineage>
        <taxon>Eukaryota</taxon>
        <taxon>Fungi</taxon>
        <taxon>Dikarya</taxon>
        <taxon>Ascomycota</taxon>
        <taxon>Pezizomycotina</taxon>
        <taxon>Sordariomycetes</taxon>
        <taxon>Hypocreomycetidae</taxon>
        <taxon>Hypocreales</taxon>
        <taxon>Cordycipitaceae</taxon>
        <taxon>Cordyceps</taxon>
    </lineage>
</organism>
<feature type="region of interest" description="Disordered" evidence="1">
    <location>
        <begin position="476"/>
        <end position="576"/>
    </location>
</feature>